<evidence type="ECO:0000313" key="11">
    <source>
        <dbReference type="EMBL" id="GGZ90727.1"/>
    </source>
</evidence>
<evidence type="ECO:0000256" key="2">
    <source>
        <dbReference type="ARBA" id="ARBA00008017"/>
    </source>
</evidence>
<dbReference type="RefSeq" id="WP_189362377.1">
    <property type="nucleotide sequence ID" value="NZ_BMWZ01000008.1"/>
</dbReference>
<dbReference type="AlphaFoldDB" id="A0A918R8W6"/>
<dbReference type="Gene3D" id="3.30.70.100">
    <property type="match status" value="1"/>
</dbReference>
<dbReference type="InterPro" id="IPR010920">
    <property type="entry name" value="LSM_dom_sf"/>
</dbReference>
<dbReference type="Proteomes" id="UP000636004">
    <property type="component" value="Unassembled WGS sequence"/>
</dbReference>
<reference evidence="11" key="2">
    <citation type="submission" date="2020-09" db="EMBL/GenBank/DDBJ databases">
        <authorList>
            <person name="Sun Q."/>
            <person name="Kim S."/>
        </authorList>
    </citation>
    <scope>NUCLEOTIDE SEQUENCE</scope>
    <source>
        <strain evidence="11">KCTC 12710</strain>
    </source>
</reference>
<proteinExistence type="inferred from homology"/>
<feature type="signal peptide" evidence="8">
    <location>
        <begin position="1"/>
        <end position="19"/>
    </location>
</feature>
<feature type="transmembrane region" description="Helical" evidence="7">
    <location>
        <begin position="299"/>
        <end position="317"/>
    </location>
</feature>
<evidence type="ECO:0000256" key="7">
    <source>
        <dbReference type="SAM" id="Phobius"/>
    </source>
</evidence>
<dbReference type="InterPro" id="IPR049278">
    <property type="entry name" value="MS_channel_C"/>
</dbReference>
<keyword evidence="4 7" id="KW-0812">Transmembrane</keyword>
<dbReference type="InterPro" id="IPR011066">
    <property type="entry name" value="MscS_channel_C_sf"/>
</dbReference>
<name>A0A918R8W6_9FLAO</name>
<accession>A0A918R8W6</accession>
<feature type="domain" description="Mechanosensitive ion channel MscS" evidence="9">
    <location>
        <begin position="342"/>
        <end position="407"/>
    </location>
</feature>
<evidence type="ECO:0000256" key="6">
    <source>
        <dbReference type="ARBA" id="ARBA00023136"/>
    </source>
</evidence>
<evidence type="ECO:0000256" key="4">
    <source>
        <dbReference type="ARBA" id="ARBA00022692"/>
    </source>
</evidence>
<organism evidence="11 12">
    <name type="scientific">Algibacter mikhailovii</name>
    <dbReference type="NCBI Taxonomy" id="425498"/>
    <lineage>
        <taxon>Bacteria</taxon>
        <taxon>Pseudomonadati</taxon>
        <taxon>Bacteroidota</taxon>
        <taxon>Flavobacteriia</taxon>
        <taxon>Flavobacteriales</taxon>
        <taxon>Flavobacteriaceae</taxon>
        <taxon>Algibacter</taxon>
    </lineage>
</organism>
<dbReference type="InterPro" id="IPR045275">
    <property type="entry name" value="MscS_archaea/bacteria_type"/>
</dbReference>
<dbReference type="SUPFAM" id="SSF50182">
    <property type="entry name" value="Sm-like ribonucleoproteins"/>
    <property type="match status" value="1"/>
</dbReference>
<feature type="domain" description="Mechanosensitive ion channel MscS C-terminal" evidence="10">
    <location>
        <begin position="418"/>
        <end position="499"/>
    </location>
</feature>
<feature type="transmembrane region" description="Helical" evidence="7">
    <location>
        <begin position="329"/>
        <end position="355"/>
    </location>
</feature>
<evidence type="ECO:0000259" key="9">
    <source>
        <dbReference type="Pfam" id="PF00924"/>
    </source>
</evidence>
<evidence type="ECO:0000313" key="12">
    <source>
        <dbReference type="Proteomes" id="UP000636004"/>
    </source>
</evidence>
<dbReference type="SUPFAM" id="SSF82689">
    <property type="entry name" value="Mechanosensitive channel protein MscS (YggB), C-terminal domain"/>
    <property type="match status" value="1"/>
</dbReference>
<gene>
    <name evidence="11" type="primary">mscS1</name>
    <name evidence="11" type="ORF">GCM10007028_31390</name>
</gene>
<dbReference type="Pfam" id="PF00924">
    <property type="entry name" value="MS_channel_2nd"/>
    <property type="match status" value="1"/>
</dbReference>
<keyword evidence="8" id="KW-0732">Signal</keyword>
<evidence type="ECO:0000259" key="10">
    <source>
        <dbReference type="Pfam" id="PF21082"/>
    </source>
</evidence>
<comment type="subcellular location">
    <subcellularLocation>
        <location evidence="1">Cell membrane</location>
        <topology evidence="1">Multi-pass membrane protein</topology>
    </subcellularLocation>
</comment>
<dbReference type="PANTHER" id="PTHR30221">
    <property type="entry name" value="SMALL-CONDUCTANCE MECHANOSENSITIVE CHANNEL"/>
    <property type="match status" value="1"/>
</dbReference>
<evidence type="ECO:0000256" key="1">
    <source>
        <dbReference type="ARBA" id="ARBA00004651"/>
    </source>
</evidence>
<feature type="chain" id="PRO_5038047551" evidence="8">
    <location>
        <begin position="20"/>
        <end position="552"/>
    </location>
</feature>
<keyword evidence="12" id="KW-1185">Reference proteome</keyword>
<dbReference type="InterPro" id="IPR006685">
    <property type="entry name" value="MscS_channel_2nd"/>
</dbReference>
<feature type="transmembrane region" description="Helical" evidence="7">
    <location>
        <begin position="242"/>
        <end position="264"/>
    </location>
</feature>
<dbReference type="Gene3D" id="2.30.30.60">
    <property type="match status" value="1"/>
</dbReference>
<sequence length="552" mass="63195">MPFHKILLFLIVFPFALGAQDSIPPQNDLKEPVILKNDTLFYFKSSMDNYPLKVRAEEASLRLERLTSTYNPLTDSLWLETGNEFIKIMLNNKFAIITTSRDAENHSTTIEKLAKFRLERLNSTLNQGEELSTKEWAKRIGYFVLSLIILVFYIKFINWAFRKIDLRLSKIEQKFLRKKQNILKYFIPKDTVNIFVFISNVFRIAIIALSLFVYAPFMFSFFPWAENVVNLFYGYIAKPVKYIFYGFIDFIPSLFFIVIIAFFARYIVRVINDIANDVDKERFEIKNFHKDWAKPTGKIFGIFIYALALILIFPYLPGSGSSAFQGVSIFIGAIISFGSTSAIANIIAGIVITYMRPFQIGDRVLIDNIMGDVIEKTILVTRIRTTKKEDVTIPNAKILVGTIINYSNENHKPIILHTTITLGYDLPWETANTLLLQAADKTSLLEKEPAPFVLQTSLDDYYVSYELNAYTLESKKMPAIYSEMHKNILIVFNEAGVEILSPSYVAARDGSLTTVPSQLKPEDKSPLDKIVDHLTGQNQKVTIKTSNKEQHD</sequence>
<dbReference type="GO" id="GO:0008381">
    <property type="term" value="F:mechanosensitive monoatomic ion channel activity"/>
    <property type="evidence" value="ECO:0007669"/>
    <property type="project" value="InterPro"/>
</dbReference>
<comment type="caution">
    <text evidence="11">The sequence shown here is derived from an EMBL/GenBank/DDBJ whole genome shotgun (WGS) entry which is preliminary data.</text>
</comment>
<keyword evidence="3" id="KW-1003">Cell membrane</keyword>
<dbReference type="Pfam" id="PF21082">
    <property type="entry name" value="MS_channel_3rd"/>
    <property type="match status" value="1"/>
</dbReference>
<comment type="similarity">
    <text evidence="2">Belongs to the MscS (TC 1.A.23) family.</text>
</comment>
<reference evidence="11" key="1">
    <citation type="journal article" date="2014" name="Int. J. Syst. Evol. Microbiol.">
        <title>Complete genome sequence of Corynebacterium casei LMG S-19264T (=DSM 44701T), isolated from a smear-ripened cheese.</title>
        <authorList>
            <consortium name="US DOE Joint Genome Institute (JGI-PGF)"/>
            <person name="Walter F."/>
            <person name="Albersmeier A."/>
            <person name="Kalinowski J."/>
            <person name="Ruckert C."/>
        </authorList>
    </citation>
    <scope>NUCLEOTIDE SEQUENCE</scope>
    <source>
        <strain evidence="11">KCTC 12710</strain>
    </source>
</reference>
<dbReference type="GO" id="GO:0005886">
    <property type="term" value="C:plasma membrane"/>
    <property type="evidence" value="ECO:0007669"/>
    <property type="project" value="UniProtKB-SubCell"/>
</dbReference>
<keyword evidence="5 7" id="KW-1133">Transmembrane helix</keyword>
<evidence type="ECO:0000256" key="3">
    <source>
        <dbReference type="ARBA" id="ARBA00022475"/>
    </source>
</evidence>
<protein>
    <submittedName>
        <fullName evidence="11">Ion channel</fullName>
    </submittedName>
</protein>
<dbReference type="PANTHER" id="PTHR30221:SF18">
    <property type="entry name" value="SLL0590 PROTEIN"/>
    <property type="match status" value="1"/>
</dbReference>
<dbReference type="EMBL" id="BMWZ01000008">
    <property type="protein sequence ID" value="GGZ90727.1"/>
    <property type="molecule type" value="Genomic_DNA"/>
</dbReference>
<keyword evidence="6 7" id="KW-0472">Membrane</keyword>
<evidence type="ECO:0000256" key="5">
    <source>
        <dbReference type="ARBA" id="ARBA00022989"/>
    </source>
</evidence>
<feature type="transmembrane region" description="Helical" evidence="7">
    <location>
        <begin position="194"/>
        <end position="222"/>
    </location>
</feature>
<dbReference type="Gene3D" id="1.10.287.1260">
    <property type="match status" value="1"/>
</dbReference>
<dbReference type="InterPro" id="IPR023408">
    <property type="entry name" value="MscS_beta-dom_sf"/>
</dbReference>
<evidence type="ECO:0000256" key="8">
    <source>
        <dbReference type="SAM" id="SignalP"/>
    </source>
</evidence>
<feature type="transmembrane region" description="Helical" evidence="7">
    <location>
        <begin position="140"/>
        <end position="161"/>
    </location>
</feature>